<accession>X1KZP0</accession>
<evidence type="ECO:0000313" key="1">
    <source>
        <dbReference type="EMBL" id="GAH99105.1"/>
    </source>
</evidence>
<name>X1KZP0_9ZZZZ</name>
<dbReference type="EMBL" id="BARU01048778">
    <property type="protein sequence ID" value="GAH99105.1"/>
    <property type="molecule type" value="Genomic_DNA"/>
</dbReference>
<organism evidence="1">
    <name type="scientific">marine sediment metagenome</name>
    <dbReference type="NCBI Taxonomy" id="412755"/>
    <lineage>
        <taxon>unclassified sequences</taxon>
        <taxon>metagenomes</taxon>
        <taxon>ecological metagenomes</taxon>
    </lineage>
</organism>
<gene>
    <name evidence="1" type="ORF">S03H2_72280</name>
</gene>
<sequence>IYTKERELCKSAKAGSRRQISRFIRETMLAEILSFRKGGVK</sequence>
<proteinExistence type="predicted"/>
<reference evidence="1" key="1">
    <citation type="journal article" date="2014" name="Front. Microbiol.">
        <title>High frequency of phylogenetically diverse reductive dehalogenase-homologous genes in deep subseafloor sedimentary metagenomes.</title>
        <authorList>
            <person name="Kawai M."/>
            <person name="Futagami T."/>
            <person name="Toyoda A."/>
            <person name="Takaki Y."/>
            <person name="Nishi S."/>
            <person name="Hori S."/>
            <person name="Arai W."/>
            <person name="Tsubouchi T."/>
            <person name="Morono Y."/>
            <person name="Uchiyama I."/>
            <person name="Ito T."/>
            <person name="Fujiyama A."/>
            <person name="Inagaki F."/>
            <person name="Takami H."/>
        </authorList>
    </citation>
    <scope>NUCLEOTIDE SEQUENCE</scope>
    <source>
        <strain evidence="1">Expedition CK06-06</strain>
    </source>
</reference>
<feature type="non-terminal residue" evidence="1">
    <location>
        <position position="1"/>
    </location>
</feature>
<protein>
    <submittedName>
        <fullName evidence="1">Uncharacterized protein</fullName>
    </submittedName>
</protein>
<comment type="caution">
    <text evidence="1">The sequence shown here is derived from an EMBL/GenBank/DDBJ whole genome shotgun (WGS) entry which is preliminary data.</text>
</comment>
<dbReference type="AlphaFoldDB" id="X1KZP0"/>